<protein>
    <recommendedName>
        <fullName evidence="1">Amidase domain-containing protein</fullName>
    </recommendedName>
</protein>
<keyword evidence="3" id="KW-1185">Reference proteome</keyword>
<dbReference type="AlphaFoldDB" id="A0A9N9R313"/>
<gene>
    <name evidence="2" type="ORF">DIATSA_LOCUS6322</name>
</gene>
<evidence type="ECO:0000259" key="1">
    <source>
        <dbReference type="Pfam" id="PF01425"/>
    </source>
</evidence>
<dbReference type="PANTHER" id="PTHR43372">
    <property type="entry name" value="FATTY-ACID AMIDE HYDROLASE"/>
    <property type="match status" value="1"/>
</dbReference>
<dbReference type="PANTHER" id="PTHR43372:SF1">
    <property type="entry name" value="LD38433P"/>
    <property type="match status" value="1"/>
</dbReference>
<name>A0A9N9R313_9NEOP</name>
<dbReference type="InterPro" id="IPR052739">
    <property type="entry name" value="FAAH2"/>
</dbReference>
<feature type="domain" description="Amidase" evidence="1">
    <location>
        <begin position="66"/>
        <end position="176"/>
    </location>
</feature>
<dbReference type="InterPro" id="IPR036928">
    <property type="entry name" value="AS_sf"/>
</dbReference>
<proteinExistence type="predicted"/>
<dbReference type="GO" id="GO:0012505">
    <property type="term" value="C:endomembrane system"/>
    <property type="evidence" value="ECO:0007669"/>
    <property type="project" value="TreeGrafter"/>
</dbReference>
<dbReference type="Proteomes" id="UP001153714">
    <property type="component" value="Chromosome 2"/>
</dbReference>
<sequence>MATNLLKYIFLLFRSYLDMLIDVIFGFFFDGKRQPIPNLEKRHSMLAQSAVTLATKIRNKELTSEELVKACIERIQQVNPILNAVIDERFTEALNDARVIDEKIAKGLPEEYFKEKPFLGVPFTAKESHAVAGMLHPLGIKSRAHVRAHEDAECVRLLKQAGAIPLAVTNVPEINKWYVNW</sequence>
<reference evidence="2" key="2">
    <citation type="submission" date="2022-10" db="EMBL/GenBank/DDBJ databases">
        <authorList>
            <consortium name="ENA_rothamsted_submissions"/>
            <consortium name="culmorum"/>
            <person name="King R."/>
        </authorList>
    </citation>
    <scope>NUCLEOTIDE SEQUENCE</scope>
</reference>
<dbReference type="InterPro" id="IPR023631">
    <property type="entry name" value="Amidase_dom"/>
</dbReference>
<evidence type="ECO:0000313" key="2">
    <source>
        <dbReference type="EMBL" id="CAG9788525.1"/>
    </source>
</evidence>
<organism evidence="2 3">
    <name type="scientific">Diatraea saccharalis</name>
    <name type="common">sugarcane borer</name>
    <dbReference type="NCBI Taxonomy" id="40085"/>
    <lineage>
        <taxon>Eukaryota</taxon>
        <taxon>Metazoa</taxon>
        <taxon>Ecdysozoa</taxon>
        <taxon>Arthropoda</taxon>
        <taxon>Hexapoda</taxon>
        <taxon>Insecta</taxon>
        <taxon>Pterygota</taxon>
        <taxon>Neoptera</taxon>
        <taxon>Endopterygota</taxon>
        <taxon>Lepidoptera</taxon>
        <taxon>Glossata</taxon>
        <taxon>Ditrysia</taxon>
        <taxon>Pyraloidea</taxon>
        <taxon>Crambidae</taxon>
        <taxon>Crambinae</taxon>
        <taxon>Diatraea</taxon>
    </lineage>
</organism>
<dbReference type="EMBL" id="OU893333">
    <property type="protein sequence ID" value="CAG9788525.1"/>
    <property type="molecule type" value="Genomic_DNA"/>
</dbReference>
<dbReference type="Pfam" id="PF01425">
    <property type="entry name" value="Amidase"/>
    <property type="match status" value="1"/>
</dbReference>
<evidence type="ECO:0000313" key="3">
    <source>
        <dbReference type="Proteomes" id="UP001153714"/>
    </source>
</evidence>
<dbReference type="Gene3D" id="3.90.1300.10">
    <property type="entry name" value="Amidase signature (AS) domain"/>
    <property type="match status" value="1"/>
</dbReference>
<reference evidence="2" key="1">
    <citation type="submission" date="2021-12" db="EMBL/GenBank/DDBJ databases">
        <authorList>
            <person name="King R."/>
        </authorList>
    </citation>
    <scope>NUCLEOTIDE SEQUENCE</scope>
</reference>
<dbReference type="SUPFAM" id="SSF75304">
    <property type="entry name" value="Amidase signature (AS) enzymes"/>
    <property type="match status" value="1"/>
</dbReference>
<accession>A0A9N9R313</accession>
<dbReference type="OrthoDB" id="6428749at2759"/>